<dbReference type="FunFam" id="1.10.287.130:FF:000001">
    <property type="entry name" value="Two-component sensor histidine kinase"/>
    <property type="match status" value="1"/>
</dbReference>
<keyword evidence="3" id="KW-0597">Phosphoprotein</keyword>
<dbReference type="InterPro" id="IPR036097">
    <property type="entry name" value="HisK_dim/P_sf"/>
</dbReference>
<keyword evidence="7" id="KW-0812">Transmembrane</keyword>
<feature type="transmembrane region" description="Helical" evidence="7">
    <location>
        <begin position="306"/>
        <end position="330"/>
    </location>
</feature>
<dbReference type="InterPro" id="IPR004358">
    <property type="entry name" value="Sig_transdc_His_kin-like_C"/>
</dbReference>
<evidence type="ECO:0000256" key="5">
    <source>
        <dbReference type="ARBA" id="ARBA00022777"/>
    </source>
</evidence>
<proteinExistence type="predicted"/>
<organism evidence="9 10">
    <name type="scientific">Malonomonas rubra DSM 5091</name>
    <dbReference type="NCBI Taxonomy" id="1122189"/>
    <lineage>
        <taxon>Bacteria</taxon>
        <taxon>Pseudomonadati</taxon>
        <taxon>Thermodesulfobacteriota</taxon>
        <taxon>Desulfuromonadia</taxon>
        <taxon>Desulfuromonadales</taxon>
        <taxon>Geopsychrobacteraceae</taxon>
        <taxon>Malonomonas</taxon>
    </lineage>
</organism>
<keyword evidence="6" id="KW-0902">Two-component regulatory system</keyword>
<dbReference type="Gene3D" id="1.10.287.130">
    <property type="match status" value="1"/>
</dbReference>
<keyword evidence="4" id="KW-0808">Transferase</keyword>
<feature type="domain" description="Histidine kinase" evidence="8">
    <location>
        <begin position="348"/>
        <end position="565"/>
    </location>
</feature>
<dbReference type="SUPFAM" id="SSF47384">
    <property type="entry name" value="Homodimeric domain of signal transducing histidine kinase"/>
    <property type="match status" value="1"/>
</dbReference>
<keyword evidence="10" id="KW-1185">Reference proteome</keyword>
<dbReference type="SUPFAM" id="SSF55874">
    <property type="entry name" value="ATPase domain of HSP90 chaperone/DNA topoisomerase II/histidine kinase"/>
    <property type="match status" value="1"/>
</dbReference>
<keyword evidence="7" id="KW-0472">Membrane</keyword>
<evidence type="ECO:0000256" key="3">
    <source>
        <dbReference type="ARBA" id="ARBA00022553"/>
    </source>
</evidence>
<dbReference type="InterPro" id="IPR003661">
    <property type="entry name" value="HisK_dim/P_dom"/>
</dbReference>
<gene>
    <name evidence="9" type="ORF">SAMN02745165_01068</name>
</gene>
<name>A0A1M6EX18_MALRU</name>
<dbReference type="PANTHER" id="PTHR43547:SF2">
    <property type="entry name" value="HYBRID SIGNAL TRANSDUCTION HISTIDINE KINASE C"/>
    <property type="match status" value="1"/>
</dbReference>
<dbReference type="EMBL" id="FQZT01000003">
    <property type="protein sequence ID" value="SHI89988.1"/>
    <property type="molecule type" value="Genomic_DNA"/>
</dbReference>
<dbReference type="Proteomes" id="UP000184171">
    <property type="component" value="Unassembled WGS sequence"/>
</dbReference>
<evidence type="ECO:0000256" key="4">
    <source>
        <dbReference type="ARBA" id="ARBA00022679"/>
    </source>
</evidence>
<dbReference type="PROSITE" id="PS50109">
    <property type="entry name" value="HIS_KIN"/>
    <property type="match status" value="1"/>
</dbReference>
<evidence type="ECO:0000259" key="8">
    <source>
        <dbReference type="PROSITE" id="PS50109"/>
    </source>
</evidence>
<comment type="catalytic activity">
    <reaction evidence="1">
        <text>ATP + protein L-histidine = ADP + protein N-phospho-L-histidine.</text>
        <dbReference type="EC" id="2.7.13.3"/>
    </reaction>
</comment>
<evidence type="ECO:0000256" key="6">
    <source>
        <dbReference type="ARBA" id="ARBA00023012"/>
    </source>
</evidence>
<dbReference type="STRING" id="1122189.SAMN02745165_01068"/>
<dbReference type="OrthoDB" id="9813151at2"/>
<dbReference type="PANTHER" id="PTHR43547">
    <property type="entry name" value="TWO-COMPONENT HISTIDINE KINASE"/>
    <property type="match status" value="1"/>
</dbReference>
<keyword evidence="5 9" id="KW-0418">Kinase</keyword>
<dbReference type="EC" id="2.7.13.3" evidence="2"/>
<evidence type="ECO:0000256" key="1">
    <source>
        <dbReference type="ARBA" id="ARBA00000085"/>
    </source>
</evidence>
<dbReference type="CDD" id="cd00075">
    <property type="entry name" value="HATPase"/>
    <property type="match status" value="1"/>
</dbReference>
<dbReference type="SMART" id="SM00387">
    <property type="entry name" value="HATPase_c"/>
    <property type="match status" value="1"/>
</dbReference>
<sequence>MRKSKLIILAWLLLLVPTLLLGVGALRLLQSEEARLQSSQQAAATDRVTAIAGNIDLAIAEVKDGLQATLQQMPQQQLASQLHRWKRENPLVRNVFIWQQGRGLLLPDPERPASDEEAAFIRRFLPLFADQSSWQAPEPDQQKLPAENNVLAERRELRLLAQRAPAPAKVAESYSSDIASSAPMMAETEIAEEPAQKQGETHWRSWYADDQLHLLGWFTPVNEQQRYGVEVEMMALLSRLLGNLPAQSSSESYALLNGNGKIFHQVGKREVSANDRPIAAVSMQNLPHWQVAAYSGKAAGGTGASIMLIGSLLIGTFIIAILLGGSLLLWQAWRNQRDASRKTSFVSNVSHELKTPLTTIRMYAELLGEGKIHEAEKQRRYLQTIIKESQRLTRLVNNVLDFSRLEQGRRNYQQEPLELKQLLQDLLESQQPRLRDADIRLDLQLPETACAVKSDRDALEQIILNLLDNAVKYAAVGEKIQLQLSCSDQQLTLRLRDWGPGIPSAHKQRIFDKFHRVDNSLTTRQQGSGLGLSIARQLAQGLGGELNYLPMQDGSCFELLLPREGAK</sequence>
<evidence type="ECO:0000313" key="9">
    <source>
        <dbReference type="EMBL" id="SHI89988.1"/>
    </source>
</evidence>
<dbReference type="RefSeq" id="WP_072906427.1">
    <property type="nucleotide sequence ID" value="NZ_FQZT01000003.1"/>
</dbReference>
<dbReference type="InterPro" id="IPR003594">
    <property type="entry name" value="HATPase_dom"/>
</dbReference>
<accession>A0A1M6EX18</accession>
<protein>
    <recommendedName>
        <fullName evidence="2">histidine kinase</fullName>
        <ecNumber evidence="2">2.7.13.3</ecNumber>
    </recommendedName>
</protein>
<dbReference type="SMART" id="SM00388">
    <property type="entry name" value="HisKA"/>
    <property type="match status" value="1"/>
</dbReference>
<dbReference type="AlphaFoldDB" id="A0A1M6EX18"/>
<dbReference type="InterPro" id="IPR005467">
    <property type="entry name" value="His_kinase_dom"/>
</dbReference>
<dbReference type="Pfam" id="PF02518">
    <property type="entry name" value="HATPase_c"/>
    <property type="match status" value="1"/>
</dbReference>
<dbReference type="PRINTS" id="PR00344">
    <property type="entry name" value="BCTRLSENSOR"/>
</dbReference>
<dbReference type="Pfam" id="PF00512">
    <property type="entry name" value="HisKA"/>
    <property type="match status" value="1"/>
</dbReference>
<dbReference type="InterPro" id="IPR036890">
    <property type="entry name" value="HATPase_C_sf"/>
</dbReference>
<keyword evidence="7" id="KW-1133">Transmembrane helix</keyword>
<dbReference type="Gene3D" id="3.30.565.10">
    <property type="entry name" value="Histidine kinase-like ATPase, C-terminal domain"/>
    <property type="match status" value="1"/>
</dbReference>
<dbReference type="GO" id="GO:0000155">
    <property type="term" value="F:phosphorelay sensor kinase activity"/>
    <property type="evidence" value="ECO:0007669"/>
    <property type="project" value="InterPro"/>
</dbReference>
<evidence type="ECO:0000256" key="7">
    <source>
        <dbReference type="SAM" id="Phobius"/>
    </source>
</evidence>
<evidence type="ECO:0000256" key="2">
    <source>
        <dbReference type="ARBA" id="ARBA00012438"/>
    </source>
</evidence>
<dbReference type="CDD" id="cd00082">
    <property type="entry name" value="HisKA"/>
    <property type="match status" value="1"/>
</dbReference>
<reference evidence="9 10" key="1">
    <citation type="submission" date="2016-11" db="EMBL/GenBank/DDBJ databases">
        <authorList>
            <person name="Jaros S."/>
            <person name="Januszkiewicz K."/>
            <person name="Wedrychowicz H."/>
        </authorList>
    </citation>
    <scope>NUCLEOTIDE SEQUENCE [LARGE SCALE GENOMIC DNA]</scope>
    <source>
        <strain evidence="9 10">DSM 5091</strain>
    </source>
</reference>
<evidence type="ECO:0000313" key="10">
    <source>
        <dbReference type="Proteomes" id="UP000184171"/>
    </source>
</evidence>